<dbReference type="InterPro" id="IPR002109">
    <property type="entry name" value="Glutaredoxin"/>
</dbReference>
<feature type="domain" description="Glutaredoxin" evidence="3">
    <location>
        <begin position="147"/>
        <end position="211"/>
    </location>
</feature>
<name>A0ABR3UQ90_9PLEO</name>
<feature type="signal peptide" evidence="2">
    <location>
        <begin position="1"/>
        <end position="27"/>
    </location>
</feature>
<gene>
    <name evidence="4" type="ORF">ACET3X_002659</name>
</gene>
<evidence type="ECO:0000313" key="4">
    <source>
        <dbReference type="EMBL" id="KAL1798622.1"/>
    </source>
</evidence>
<keyword evidence="2" id="KW-0732">Signal</keyword>
<protein>
    <recommendedName>
        <fullName evidence="3">Glutaredoxin domain-containing protein</fullName>
    </recommendedName>
</protein>
<proteinExistence type="predicted"/>
<feature type="compositionally biased region" description="Basic and acidic residues" evidence="1">
    <location>
        <begin position="331"/>
        <end position="375"/>
    </location>
</feature>
<evidence type="ECO:0000259" key="3">
    <source>
        <dbReference type="Pfam" id="PF00462"/>
    </source>
</evidence>
<dbReference type="CDD" id="cd03419">
    <property type="entry name" value="GRX_GRXh_1_2_like"/>
    <property type="match status" value="1"/>
</dbReference>
<reference evidence="4 5" key="1">
    <citation type="submission" date="2024-09" db="EMBL/GenBank/DDBJ databases">
        <title>T2T genomes of carrot and Alternaria dauci and their utility for understanding host-pathogen interaction during carrot leaf blight disease.</title>
        <authorList>
            <person name="Liu W."/>
            <person name="Xu S."/>
            <person name="Ou C."/>
            <person name="Liu X."/>
            <person name="Zhuang F."/>
            <person name="Deng X.W."/>
        </authorList>
    </citation>
    <scope>NUCLEOTIDE SEQUENCE [LARGE SCALE GENOMIC DNA]</scope>
    <source>
        <strain evidence="4 5">A2016</strain>
    </source>
</reference>
<feature type="compositionally biased region" description="Basic and acidic residues" evidence="1">
    <location>
        <begin position="115"/>
        <end position="130"/>
    </location>
</feature>
<accession>A0ABR3UQ90</accession>
<dbReference type="Pfam" id="PF00462">
    <property type="entry name" value="Glutaredoxin"/>
    <property type="match status" value="1"/>
</dbReference>
<dbReference type="SUPFAM" id="SSF52833">
    <property type="entry name" value="Thioredoxin-like"/>
    <property type="match status" value="1"/>
</dbReference>
<feature type="region of interest" description="Disordered" evidence="1">
    <location>
        <begin position="48"/>
        <end position="130"/>
    </location>
</feature>
<feature type="region of interest" description="Disordered" evidence="1">
    <location>
        <begin position="331"/>
        <end position="406"/>
    </location>
</feature>
<feature type="compositionally biased region" description="Basic and acidic residues" evidence="1">
    <location>
        <begin position="48"/>
        <end position="59"/>
    </location>
</feature>
<dbReference type="PANTHER" id="PTHR45694">
    <property type="entry name" value="GLUTAREDOXIN 2"/>
    <property type="match status" value="1"/>
</dbReference>
<comment type="caution">
    <text evidence="4">The sequence shown here is derived from an EMBL/GenBank/DDBJ whole genome shotgun (WGS) entry which is preliminary data.</text>
</comment>
<dbReference type="InterPro" id="IPR036249">
    <property type="entry name" value="Thioredoxin-like_sf"/>
</dbReference>
<dbReference type="EMBL" id="JBHGVX010000002">
    <property type="protein sequence ID" value="KAL1798622.1"/>
    <property type="molecule type" value="Genomic_DNA"/>
</dbReference>
<dbReference type="GeneID" id="96082981"/>
<dbReference type="PANTHER" id="PTHR45694:SF5">
    <property type="entry name" value="GLUTAREDOXIN 2"/>
    <property type="match status" value="1"/>
</dbReference>
<feature type="compositionally biased region" description="Basic and acidic residues" evidence="1">
    <location>
        <begin position="66"/>
        <end position="86"/>
    </location>
</feature>
<feature type="chain" id="PRO_5047364911" description="Glutaredoxin domain-containing protein" evidence="2">
    <location>
        <begin position="28"/>
        <end position="471"/>
    </location>
</feature>
<sequence>MPSQRRMRFFSILIVVTVVVLFYMSRAAHQTQTSDFYTKTQQALQEKEYAEAAKQRDAESVGSRLKAAEDQAKKNAENKYADHKAQVEGPDQKSVAGRVKMDGDKVPGVAQQGGRPRDQTTMKENETLEDHEVEMELNAILKKSPMIIFSKSYCLYSKKAKHILLEKYNIKPEPYVVELDQSPIGQQLQAFLHKSTGRRTVPNILLMGKSIGGGDDIEELDETDTLIAKIKEIGGSRITEIEHRGARPEVRRKMKAHVLTKHLQHVPLLEEAPHMQPPLGPEDDQPRPSHFPCYPCIKLEARAETEAQARFEQHEFAKAYETRERAMREKQAAELRAREERVRREARDRAAREREAEQRIRREREEAERRAKKEGGAWIETSVGKKPRSKRSGGGSGSASIPATPLNPLSTLKMAVVPKNINEIGGGTGGDGRMSPMKGRVDSGGRAGTWGPKKILSRQENVAEINTHAGK</sequence>
<dbReference type="Proteomes" id="UP001578633">
    <property type="component" value="Chromosome 2"/>
</dbReference>
<evidence type="ECO:0000256" key="1">
    <source>
        <dbReference type="SAM" id="MobiDB-lite"/>
    </source>
</evidence>
<feature type="region of interest" description="Disordered" evidence="1">
    <location>
        <begin position="423"/>
        <end position="452"/>
    </location>
</feature>
<evidence type="ECO:0000313" key="5">
    <source>
        <dbReference type="Proteomes" id="UP001578633"/>
    </source>
</evidence>
<dbReference type="PROSITE" id="PS51354">
    <property type="entry name" value="GLUTAREDOXIN_2"/>
    <property type="match status" value="1"/>
</dbReference>
<dbReference type="PRINTS" id="PR00160">
    <property type="entry name" value="GLUTAREDOXIN"/>
</dbReference>
<dbReference type="RefSeq" id="XP_069309206.1">
    <property type="nucleotide sequence ID" value="XM_069449426.1"/>
</dbReference>
<dbReference type="Gene3D" id="3.40.30.10">
    <property type="entry name" value="Glutaredoxin"/>
    <property type="match status" value="1"/>
</dbReference>
<dbReference type="InterPro" id="IPR014025">
    <property type="entry name" value="Glutaredoxin_subgr"/>
</dbReference>
<evidence type="ECO:0000256" key="2">
    <source>
        <dbReference type="SAM" id="SignalP"/>
    </source>
</evidence>
<keyword evidence="5" id="KW-1185">Reference proteome</keyword>
<organism evidence="4 5">
    <name type="scientific">Alternaria dauci</name>
    <dbReference type="NCBI Taxonomy" id="48095"/>
    <lineage>
        <taxon>Eukaryota</taxon>
        <taxon>Fungi</taxon>
        <taxon>Dikarya</taxon>
        <taxon>Ascomycota</taxon>
        <taxon>Pezizomycotina</taxon>
        <taxon>Dothideomycetes</taxon>
        <taxon>Pleosporomycetidae</taxon>
        <taxon>Pleosporales</taxon>
        <taxon>Pleosporineae</taxon>
        <taxon>Pleosporaceae</taxon>
        <taxon>Alternaria</taxon>
        <taxon>Alternaria sect. Porri</taxon>
    </lineage>
</organism>